<dbReference type="InterPro" id="IPR000182">
    <property type="entry name" value="GNAT_dom"/>
</dbReference>
<keyword evidence="6" id="KW-1185">Reference proteome</keyword>
<dbReference type="EMBL" id="BSUK01000001">
    <property type="protein sequence ID" value="GMA23305.1"/>
    <property type="molecule type" value="Genomic_DNA"/>
</dbReference>
<accession>A0ABQ6HXR3</accession>
<keyword evidence="2" id="KW-0012">Acyltransferase</keyword>
<dbReference type="PANTHER" id="PTHR43877">
    <property type="entry name" value="AMINOALKYLPHOSPHONATE N-ACETYLTRANSFERASE-RELATED-RELATED"/>
    <property type="match status" value="1"/>
</dbReference>
<gene>
    <name evidence="5" type="ORF">GCM10025864_10640</name>
</gene>
<evidence type="ECO:0000256" key="2">
    <source>
        <dbReference type="ARBA" id="ARBA00023315"/>
    </source>
</evidence>
<dbReference type="Pfam" id="PF00583">
    <property type="entry name" value="Acetyltransf_1"/>
    <property type="match status" value="1"/>
</dbReference>
<keyword evidence="1" id="KW-0808">Transferase</keyword>
<organism evidence="5 6">
    <name type="scientific">Luteimicrobium album</name>
    <dbReference type="NCBI Taxonomy" id="1054550"/>
    <lineage>
        <taxon>Bacteria</taxon>
        <taxon>Bacillati</taxon>
        <taxon>Actinomycetota</taxon>
        <taxon>Actinomycetes</taxon>
        <taxon>Micrococcales</taxon>
        <taxon>Luteimicrobium</taxon>
    </lineage>
</organism>
<protein>
    <recommendedName>
        <fullName evidence="4">N-acetyltransferase domain-containing protein</fullName>
    </recommendedName>
</protein>
<feature type="region of interest" description="Disordered" evidence="3">
    <location>
        <begin position="159"/>
        <end position="179"/>
    </location>
</feature>
<sequence length="393" mass="42578">MDRPGARAHAGAMAPTLRLVQLTPDDAPASLDDPAAWLVHGVARVDRAVQLASRGHADAADPVAQRLGQLWHADYVRTQAVVAVLVPDDAAASVAPSPDDVVGFVWLRALQTSNPDAVEIELDVHPDHRRRGIGAALWEAAIDLVRGMGRHVVQVWSNVPTEPPDGPGALAPSTGSGRIPADDDATRFALARGLAFEQMERMSRLDLPVDPSLLRRFAEAAAEHSRDDYRVRTWDGDLPEEVLADVAALESRMMTDAPSGGLEVETDPWDADRMRTWLARFTERGQTVLLSGAEHVPTGRLVGYTALVLAAEPDDARPTADQDTTIVDPGHRGHRLGMALKVANLQALAERRPDVRRIVTWNAEENGPMLDINVALGFRPDGGWAGWQLRLPS</sequence>
<proteinExistence type="predicted"/>
<dbReference type="Proteomes" id="UP001157091">
    <property type="component" value="Unassembled WGS sequence"/>
</dbReference>
<evidence type="ECO:0000313" key="5">
    <source>
        <dbReference type="EMBL" id="GMA23305.1"/>
    </source>
</evidence>
<evidence type="ECO:0000313" key="6">
    <source>
        <dbReference type="Proteomes" id="UP001157091"/>
    </source>
</evidence>
<evidence type="ECO:0000256" key="1">
    <source>
        <dbReference type="ARBA" id="ARBA00022679"/>
    </source>
</evidence>
<evidence type="ECO:0000259" key="4">
    <source>
        <dbReference type="PROSITE" id="PS51186"/>
    </source>
</evidence>
<reference evidence="6" key="1">
    <citation type="journal article" date="2019" name="Int. J. Syst. Evol. Microbiol.">
        <title>The Global Catalogue of Microorganisms (GCM) 10K type strain sequencing project: providing services to taxonomists for standard genome sequencing and annotation.</title>
        <authorList>
            <consortium name="The Broad Institute Genomics Platform"/>
            <consortium name="The Broad Institute Genome Sequencing Center for Infectious Disease"/>
            <person name="Wu L."/>
            <person name="Ma J."/>
        </authorList>
    </citation>
    <scope>NUCLEOTIDE SEQUENCE [LARGE SCALE GENOMIC DNA]</scope>
    <source>
        <strain evidence="6">NBRC 106348</strain>
    </source>
</reference>
<dbReference type="PROSITE" id="PS51186">
    <property type="entry name" value="GNAT"/>
    <property type="match status" value="1"/>
</dbReference>
<dbReference type="CDD" id="cd04301">
    <property type="entry name" value="NAT_SF"/>
    <property type="match status" value="1"/>
</dbReference>
<name>A0ABQ6HXR3_9MICO</name>
<dbReference type="InterPro" id="IPR050832">
    <property type="entry name" value="Bact_Acetyltransf"/>
</dbReference>
<feature type="domain" description="N-acetyltransferase" evidence="4">
    <location>
        <begin position="49"/>
        <end position="216"/>
    </location>
</feature>
<dbReference type="InterPro" id="IPR016181">
    <property type="entry name" value="Acyl_CoA_acyltransferase"/>
</dbReference>
<dbReference type="Gene3D" id="3.40.630.30">
    <property type="match status" value="1"/>
</dbReference>
<evidence type="ECO:0000256" key="3">
    <source>
        <dbReference type="SAM" id="MobiDB-lite"/>
    </source>
</evidence>
<dbReference type="SUPFAM" id="SSF55729">
    <property type="entry name" value="Acyl-CoA N-acyltransferases (Nat)"/>
    <property type="match status" value="2"/>
</dbReference>
<comment type="caution">
    <text evidence="5">The sequence shown here is derived from an EMBL/GenBank/DDBJ whole genome shotgun (WGS) entry which is preliminary data.</text>
</comment>